<proteinExistence type="predicted"/>
<name>A0ABW4Q6M4_9MICC</name>
<evidence type="ECO:0000313" key="1">
    <source>
        <dbReference type="EMBL" id="MFD1846360.1"/>
    </source>
</evidence>
<accession>A0ABW4Q6M4</accession>
<comment type="caution">
    <text evidence="1">The sequence shown here is derived from an EMBL/GenBank/DDBJ whole genome shotgun (WGS) entry which is preliminary data.</text>
</comment>
<keyword evidence="2" id="KW-1185">Reference proteome</keyword>
<organism evidence="1 2">
    <name type="scientific">Arthrobacter flavus</name>
    <dbReference type="NCBI Taxonomy" id="95172"/>
    <lineage>
        <taxon>Bacteria</taxon>
        <taxon>Bacillati</taxon>
        <taxon>Actinomycetota</taxon>
        <taxon>Actinomycetes</taxon>
        <taxon>Micrococcales</taxon>
        <taxon>Micrococcaceae</taxon>
        <taxon>Arthrobacter</taxon>
    </lineage>
</organism>
<protein>
    <submittedName>
        <fullName evidence="1">GNAT family N-acetyltransferase</fullName>
    </submittedName>
</protein>
<dbReference type="Gene3D" id="3.40.630.30">
    <property type="match status" value="1"/>
</dbReference>
<dbReference type="EMBL" id="JBHUGA010000011">
    <property type="protein sequence ID" value="MFD1846360.1"/>
    <property type="molecule type" value="Genomic_DNA"/>
</dbReference>
<gene>
    <name evidence="1" type="ORF">ACFSFX_07085</name>
</gene>
<dbReference type="SUPFAM" id="SSF55729">
    <property type="entry name" value="Acyl-CoA N-acyltransferases (Nat)"/>
    <property type="match status" value="1"/>
</dbReference>
<sequence length="239" mass="25347">MELDPGTVSIIQLGWSRLLKLDDTAFAEAAGERIYRRDDDAELFTFVRLFGEEALVGPGWALDAAAGLDGDLLASHSTLLRLSREQGGRGLGAAGLYFCDNLPTLEPRDDVAVSDELEFAVELERLCPPDDIAEVGLSALEYRTILVDDSIAPPAPFAGAGYDIWSGILAHLGVLAAPGHRGQGHATFITKVVVEDAMAAGLIPQWRARTDNSASIRTALKSGFVECGSQTSVLLPAGA</sequence>
<evidence type="ECO:0000313" key="2">
    <source>
        <dbReference type="Proteomes" id="UP001597307"/>
    </source>
</evidence>
<dbReference type="InterPro" id="IPR016181">
    <property type="entry name" value="Acyl_CoA_acyltransferase"/>
</dbReference>
<dbReference type="Proteomes" id="UP001597307">
    <property type="component" value="Unassembled WGS sequence"/>
</dbReference>
<dbReference type="RefSeq" id="WP_343879688.1">
    <property type="nucleotide sequence ID" value="NZ_BAAAIJ010000047.1"/>
</dbReference>
<reference evidence="2" key="1">
    <citation type="journal article" date="2019" name="Int. J. Syst. Evol. Microbiol.">
        <title>The Global Catalogue of Microorganisms (GCM) 10K type strain sequencing project: providing services to taxonomists for standard genome sequencing and annotation.</title>
        <authorList>
            <consortium name="The Broad Institute Genomics Platform"/>
            <consortium name="The Broad Institute Genome Sequencing Center for Infectious Disease"/>
            <person name="Wu L."/>
            <person name="Ma J."/>
        </authorList>
    </citation>
    <scope>NUCLEOTIDE SEQUENCE [LARGE SCALE GENOMIC DNA]</scope>
    <source>
        <strain evidence="2">JCM 11496</strain>
    </source>
</reference>